<evidence type="ECO:0000256" key="4">
    <source>
        <dbReference type="HAMAP-Rule" id="MF_01104"/>
    </source>
</evidence>
<comment type="function">
    <text evidence="4">Interacts with the SecY protein in vivo. May bind preferentially to an uncomplexed state of SecY, thus functioning either as a chelating agent for excess SecY in the cell or as a regulatory factor that negatively controls the translocase function.</text>
</comment>
<dbReference type="RefSeq" id="WP_118844162.1">
    <property type="nucleotide sequence ID" value="NZ_CP032090.1"/>
</dbReference>
<dbReference type="EMBL" id="CP032090">
    <property type="protein sequence ID" value="AXV64867.1"/>
    <property type="molecule type" value="Genomic_DNA"/>
</dbReference>
<evidence type="ECO:0000256" key="1">
    <source>
        <dbReference type="ARBA" id="ARBA00022475"/>
    </source>
</evidence>
<keyword evidence="1 4" id="KW-1003">Cell membrane</keyword>
<dbReference type="InterPro" id="IPR009948">
    <property type="entry name" value="Syd"/>
</dbReference>
<dbReference type="GO" id="GO:0009898">
    <property type="term" value="C:cytoplasmic side of plasma membrane"/>
    <property type="evidence" value="ECO:0007669"/>
    <property type="project" value="InterPro"/>
</dbReference>
<keyword evidence="2 4" id="KW-0997">Cell inner membrane</keyword>
<dbReference type="NCBIfam" id="NF003439">
    <property type="entry name" value="PRK04968.1"/>
    <property type="match status" value="1"/>
</dbReference>
<dbReference type="GeneID" id="99504999"/>
<reference evidence="5 6" key="1">
    <citation type="submission" date="2018-08" db="EMBL/GenBank/DDBJ databases">
        <title>Draft genome sequence of Pseudoalteromonas donghaensis HJ51.</title>
        <authorList>
            <person name="Oh J."/>
            <person name="Roh D."/>
        </authorList>
    </citation>
    <scope>NUCLEOTIDE SEQUENCE [LARGE SCALE GENOMIC DNA]</scope>
    <source>
        <strain evidence="5 6">HJ51</strain>
    </source>
</reference>
<evidence type="ECO:0000313" key="5">
    <source>
        <dbReference type="EMBL" id="AXV64867.1"/>
    </source>
</evidence>
<evidence type="ECO:0000313" key="6">
    <source>
        <dbReference type="Proteomes" id="UP000264605"/>
    </source>
</evidence>
<organism evidence="5 6">
    <name type="scientific">Pseudoalteromonas lipolytica</name>
    <dbReference type="NCBI Taxonomy" id="570156"/>
    <lineage>
        <taxon>Bacteria</taxon>
        <taxon>Pseudomonadati</taxon>
        <taxon>Pseudomonadota</taxon>
        <taxon>Gammaproteobacteria</taxon>
        <taxon>Alteromonadales</taxon>
        <taxon>Pseudoalteromonadaceae</taxon>
        <taxon>Pseudoalteromonas</taxon>
    </lineage>
</organism>
<keyword evidence="3 4" id="KW-0472">Membrane</keyword>
<protein>
    <recommendedName>
        <fullName evidence="4">Protein Syd</fullName>
    </recommendedName>
</protein>
<proteinExistence type="inferred from homology"/>
<accession>A0AAD0WBW7</accession>
<dbReference type="KEGG" id="pdj:D0907_05985"/>
<dbReference type="HAMAP" id="MF_01104">
    <property type="entry name" value="Syd"/>
    <property type="match status" value="1"/>
</dbReference>
<dbReference type="Gene3D" id="3.40.1580.20">
    <property type="entry name" value="Syd protein"/>
    <property type="match status" value="1"/>
</dbReference>
<evidence type="ECO:0000256" key="3">
    <source>
        <dbReference type="ARBA" id="ARBA00023136"/>
    </source>
</evidence>
<gene>
    <name evidence="4" type="primary">syd</name>
    <name evidence="5" type="ORF">D0907_05985</name>
</gene>
<evidence type="ECO:0000256" key="2">
    <source>
        <dbReference type="ARBA" id="ARBA00022519"/>
    </source>
</evidence>
<sequence length="179" mass="20086">MSVSSKLDKLHQAFSEKCLERTGKLPVIEHDTAWPSPCEHGEVDEQGLIQWRAVAQQPAGSLDDLASALELRFPEGLNALFGHLYAGNVLLNINDHHIELLQAWNEDDFSRLQQNITGHVLMKRKLKQPETVFIGLTEQDDLLITVLVENGQVCLEYVGKKPHHVLANSISEFLDMVTV</sequence>
<name>A0AAD0WBW7_9GAMM</name>
<dbReference type="AlphaFoldDB" id="A0AAD0WBW7"/>
<dbReference type="InterPro" id="IPR038228">
    <property type="entry name" value="Syd_sf"/>
</dbReference>
<dbReference type="CDD" id="cd16323">
    <property type="entry name" value="Syd"/>
    <property type="match status" value="1"/>
</dbReference>
<comment type="similarity">
    <text evidence="4">Belongs to the Syd family.</text>
</comment>
<dbReference type="Pfam" id="PF07348">
    <property type="entry name" value="Syd"/>
    <property type="match status" value="1"/>
</dbReference>
<comment type="subcellular location">
    <subcellularLocation>
        <location evidence="4">Cell inner membrane</location>
        <topology evidence="4">Peripheral membrane protein</topology>
        <orientation evidence="4">Cytoplasmic side</orientation>
    </subcellularLocation>
    <text evidence="4">Loosely associated with the cytoplasmic side of the inner membrane, probably via SecY.</text>
</comment>
<dbReference type="Proteomes" id="UP000264605">
    <property type="component" value="Chromosome"/>
</dbReference>